<name>A0A4C1TJZ5_EUMVA</name>
<keyword evidence="2" id="KW-1185">Reference proteome</keyword>
<dbReference type="EMBL" id="BGZK01000067">
    <property type="protein sequence ID" value="GBP14813.1"/>
    <property type="molecule type" value="Genomic_DNA"/>
</dbReference>
<reference evidence="1 2" key="1">
    <citation type="journal article" date="2019" name="Commun. Biol.">
        <title>The bagworm genome reveals a unique fibroin gene that provides high tensile strength.</title>
        <authorList>
            <person name="Kono N."/>
            <person name="Nakamura H."/>
            <person name="Ohtoshi R."/>
            <person name="Tomita M."/>
            <person name="Numata K."/>
            <person name="Arakawa K."/>
        </authorList>
    </citation>
    <scope>NUCLEOTIDE SEQUENCE [LARGE SCALE GENOMIC DNA]</scope>
</reference>
<evidence type="ECO:0000313" key="2">
    <source>
        <dbReference type="Proteomes" id="UP000299102"/>
    </source>
</evidence>
<protein>
    <submittedName>
        <fullName evidence="1">Uncharacterized protein</fullName>
    </submittedName>
</protein>
<dbReference type="AlphaFoldDB" id="A0A4C1TJZ5"/>
<accession>A0A4C1TJZ5</accession>
<dbReference type="Proteomes" id="UP000299102">
    <property type="component" value="Unassembled WGS sequence"/>
</dbReference>
<comment type="caution">
    <text evidence="1">The sequence shown here is derived from an EMBL/GenBank/DDBJ whole genome shotgun (WGS) entry which is preliminary data.</text>
</comment>
<organism evidence="1 2">
    <name type="scientific">Eumeta variegata</name>
    <name type="common">Bagworm moth</name>
    <name type="synonym">Eumeta japonica</name>
    <dbReference type="NCBI Taxonomy" id="151549"/>
    <lineage>
        <taxon>Eukaryota</taxon>
        <taxon>Metazoa</taxon>
        <taxon>Ecdysozoa</taxon>
        <taxon>Arthropoda</taxon>
        <taxon>Hexapoda</taxon>
        <taxon>Insecta</taxon>
        <taxon>Pterygota</taxon>
        <taxon>Neoptera</taxon>
        <taxon>Endopterygota</taxon>
        <taxon>Lepidoptera</taxon>
        <taxon>Glossata</taxon>
        <taxon>Ditrysia</taxon>
        <taxon>Tineoidea</taxon>
        <taxon>Psychidae</taxon>
        <taxon>Oiketicinae</taxon>
        <taxon>Eumeta</taxon>
    </lineage>
</organism>
<proteinExistence type="predicted"/>
<evidence type="ECO:0000313" key="1">
    <source>
        <dbReference type="EMBL" id="GBP14813.1"/>
    </source>
</evidence>
<gene>
    <name evidence="1" type="ORF">EVAR_75405_1</name>
</gene>
<sequence length="85" mass="9340">MSPMWGPSESYIAFNDRDVNKVVCARVRLTSPKGTFVSLVAQKLINDNRGQVVVTTPPCCDCKRGRDRVAGRTACCDAVSTRHLI</sequence>